<dbReference type="OrthoDB" id="544290at2759"/>
<gene>
    <name evidence="2" type="ORF">HYH03_018149</name>
</gene>
<proteinExistence type="predicted"/>
<accession>A0A835XED0</accession>
<evidence type="ECO:0000313" key="3">
    <source>
        <dbReference type="Proteomes" id="UP000612055"/>
    </source>
</evidence>
<dbReference type="AlphaFoldDB" id="A0A835XED0"/>
<feature type="compositionally biased region" description="Basic and acidic residues" evidence="1">
    <location>
        <begin position="253"/>
        <end position="269"/>
    </location>
</feature>
<name>A0A835XED0_9CHLO</name>
<feature type="compositionally biased region" description="Low complexity" evidence="1">
    <location>
        <begin position="10"/>
        <end position="20"/>
    </location>
</feature>
<evidence type="ECO:0000313" key="2">
    <source>
        <dbReference type="EMBL" id="KAG2482972.1"/>
    </source>
</evidence>
<feature type="region of interest" description="Disordered" evidence="1">
    <location>
        <begin position="245"/>
        <end position="286"/>
    </location>
</feature>
<protein>
    <submittedName>
        <fullName evidence="2">Uncharacterized protein</fullName>
    </submittedName>
</protein>
<feature type="region of interest" description="Disordered" evidence="1">
    <location>
        <begin position="1"/>
        <end position="191"/>
    </location>
</feature>
<keyword evidence="3" id="KW-1185">Reference proteome</keyword>
<dbReference type="EMBL" id="JAEHOE010000195">
    <property type="protein sequence ID" value="KAG2482972.1"/>
    <property type="molecule type" value="Genomic_DNA"/>
</dbReference>
<comment type="caution">
    <text evidence="2">The sequence shown here is derived from an EMBL/GenBank/DDBJ whole genome shotgun (WGS) entry which is preliminary data.</text>
</comment>
<feature type="compositionally biased region" description="Basic and acidic residues" evidence="1">
    <location>
        <begin position="120"/>
        <end position="131"/>
    </location>
</feature>
<organism evidence="2 3">
    <name type="scientific">Edaphochlamys debaryana</name>
    <dbReference type="NCBI Taxonomy" id="47281"/>
    <lineage>
        <taxon>Eukaryota</taxon>
        <taxon>Viridiplantae</taxon>
        <taxon>Chlorophyta</taxon>
        <taxon>core chlorophytes</taxon>
        <taxon>Chlorophyceae</taxon>
        <taxon>CS clade</taxon>
        <taxon>Chlamydomonadales</taxon>
        <taxon>Chlamydomonadales incertae sedis</taxon>
        <taxon>Edaphochlamys</taxon>
    </lineage>
</organism>
<sequence length="286" mass="30936">MSGVQACLQPSAGPAAPSAGTYGDVPGSHASWRGNFCDNGRAHVSGPPAEFAKQGLSGWEQQPAQRGHPTRRHLEQPGSTSYAEPTVVGAHPSYYGRRAVGEGEDGNAYRRAQRAIPDPVRPERPEGKRAIPEPYGAPPGHARGRMPPPDDVRYRPAGAASEPPLPRLGRPEGITGLRESDKEMGFESSLGRKVRVGQESYKGMGRAGDRSLVYGAPARVEDDPTYYRSMKDSPTFVRFCNSLPAKPAVSPHQRREEGLRRQADQERRQAAALVSTLNIEGVPEDD</sequence>
<evidence type="ECO:0000256" key="1">
    <source>
        <dbReference type="SAM" id="MobiDB-lite"/>
    </source>
</evidence>
<reference evidence="2" key="1">
    <citation type="journal article" date="2020" name="bioRxiv">
        <title>Comparative genomics of Chlamydomonas.</title>
        <authorList>
            <person name="Craig R.J."/>
            <person name="Hasan A.R."/>
            <person name="Ness R.W."/>
            <person name="Keightley P.D."/>
        </authorList>
    </citation>
    <scope>NUCLEOTIDE SEQUENCE</scope>
    <source>
        <strain evidence="2">CCAP 11/70</strain>
    </source>
</reference>
<dbReference type="Proteomes" id="UP000612055">
    <property type="component" value="Unassembled WGS sequence"/>
</dbReference>